<dbReference type="Gene3D" id="3.10.105.10">
    <property type="entry name" value="Dipeptide-binding Protein, Domain 3"/>
    <property type="match status" value="1"/>
</dbReference>
<evidence type="ECO:0000256" key="1">
    <source>
        <dbReference type="ARBA" id="ARBA00005695"/>
    </source>
</evidence>
<proteinExistence type="inferred from homology"/>
<dbReference type="GO" id="GO:0015833">
    <property type="term" value="P:peptide transport"/>
    <property type="evidence" value="ECO:0007669"/>
    <property type="project" value="TreeGrafter"/>
</dbReference>
<comment type="similarity">
    <text evidence="1">Belongs to the bacterial solute-binding protein 5 family.</text>
</comment>
<keyword evidence="3" id="KW-0732">Signal</keyword>
<feature type="domain" description="Solute-binding protein family 5" evidence="5">
    <location>
        <begin position="103"/>
        <end position="486"/>
    </location>
</feature>
<dbReference type="Gene3D" id="3.40.190.10">
    <property type="entry name" value="Periplasmic binding protein-like II"/>
    <property type="match status" value="1"/>
</dbReference>
<gene>
    <name evidence="6" type="ORF">UFOPK2754_00442</name>
</gene>
<feature type="compositionally biased region" description="Low complexity" evidence="4">
    <location>
        <begin position="28"/>
        <end position="52"/>
    </location>
</feature>
<evidence type="ECO:0000313" key="6">
    <source>
        <dbReference type="EMBL" id="CAB4730477.1"/>
    </source>
</evidence>
<dbReference type="EMBL" id="CAEZYR010000010">
    <property type="protein sequence ID" value="CAB4730477.1"/>
    <property type="molecule type" value="Genomic_DNA"/>
</dbReference>
<dbReference type="CDD" id="cd00995">
    <property type="entry name" value="PBP2_NikA_DppA_OppA_like"/>
    <property type="match status" value="1"/>
</dbReference>
<dbReference type="InterPro" id="IPR000914">
    <property type="entry name" value="SBP_5_dom"/>
</dbReference>
<dbReference type="InterPro" id="IPR039424">
    <property type="entry name" value="SBP_5"/>
</dbReference>
<evidence type="ECO:0000256" key="2">
    <source>
        <dbReference type="ARBA" id="ARBA00022448"/>
    </source>
</evidence>
<dbReference type="PANTHER" id="PTHR30290:SF9">
    <property type="entry name" value="OLIGOPEPTIDE-BINDING PROTEIN APPA"/>
    <property type="match status" value="1"/>
</dbReference>
<dbReference type="AlphaFoldDB" id="A0A6J6S7G9"/>
<dbReference type="InterPro" id="IPR030678">
    <property type="entry name" value="Peptide/Ni-bd"/>
</dbReference>
<evidence type="ECO:0000259" key="5">
    <source>
        <dbReference type="Pfam" id="PF00496"/>
    </source>
</evidence>
<dbReference type="PANTHER" id="PTHR30290">
    <property type="entry name" value="PERIPLASMIC BINDING COMPONENT OF ABC TRANSPORTER"/>
    <property type="match status" value="1"/>
</dbReference>
<dbReference type="SUPFAM" id="SSF53850">
    <property type="entry name" value="Periplasmic binding protein-like II"/>
    <property type="match status" value="1"/>
</dbReference>
<dbReference type="GO" id="GO:1904680">
    <property type="term" value="F:peptide transmembrane transporter activity"/>
    <property type="evidence" value="ECO:0007669"/>
    <property type="project" value="TreeGrafter"/>
</dbReference>
<dbReference type="GO" id="GO:0043190">
    <property type="term" value="C:ATP-binding cassette (ABC) transporter complex"/>
    <property type="evidence" value="ECO:0007669"/>
    <property type="project" value="InterPro"/>
</dbReference>
<dbReference type="GO" id="GO:0042597">
    <property type="term" value="C:periplasmic space"/>
    <property type="evidence" value="ECO:0007669"/>
    <property type="project" value="UniProtKB-ARBA"/>
</dbReference>
<dbReference type="Pfam" id="PF00496">
    <property type="entry name" value="SBP_bac_5"/>
    <property type="match status" value="1"/>
</dbReference>
<dbReference type="PROSITE" id="PS51257">
    <property type="entry name" value="PROKAR_LIPOPROTEIN"/>
    <property type="match status" value="1"/>
</dbReference>
<reference evidence="6" key="1">
    <citation type="submission" date="2020-05" db="EMBL/GenBank/DDBJ databases">
        <authorList>
            <person name="Chiriac C."/>
            <person name="Salcher M."/>
            <person name="Ghai R."/>
            <person name="Kavagutti S V."/>
        </authorList>
    </citation>
    <scope>NUCLEOTIDE SEQUENCE</scope>
</reference>
<keyword evidence="2" id="KW-0813">Transport</keyword>
<accession>A0A6J6S7G9</accession>
<dbReference type="PIRSF" id="PIRSF002741">
    <property type="entry name" value="MppA"/>
    <property type="match status" value="1"/>
</dbReference>
<evidence type="ECO:0000256" key="4">
    <source>
        <dbReference type="SAM" id="MobiDB-lite"/>
    </source>
</evidence>
<protein>
    <submittedName>
        <fullName evidence="6">Unannotated protein</fullName>
    </submittedName>
</protein>
<name>A0A6J6S7G9_9ZZZZ</name>
<evidence type="ECO:0000256" key="3">
    <source>
        <dbReference type="ARBA" id="ARBA00022729"/>
    </source>
</evidence>
<sequence length="565" mass="59840">MKHMTRLRALGLVLALGLVAQGCGDDGGSSATGNTGSSATGSGTGTATTTTLTPKQGGTLTFAVYAETGGLDPVVPNAVGTTGGHELNAVFDTLMRYDVDSAKFVPSLAESLTPNADGTEWTLKLRANVKFTDGTVLDADAVKFNIERHITYKSRASIQVALIKTMTVVDPTTVKFTLTTAWGNFPFALAGAPGMIGSPTAIKACGDKKPAECAFNTAPVGAGPFMIDSFKAKESITFKKNPNYFGGAPYLDGLKFVFLDAGREKTYDALKAGSVDSAFLRNPEVIKKAQSDGYQGNLAVQSAGGILLMNNGYKITCAAGAPAALCTGKTDGEKVATTPATADKRIRQAVAYAVDPKVMNTRLWNGAGFQGSELFQKTSKWNSNTPGIVADAAKAKALIDEVKKEGKWDGTIRVLCYNGNPNFGIAVQAQLEAVGFKVTKNDDQAISGYITDIQVKHDFDIACWGYNVYQDDPWINLNGNLNSTAASNWIGYANPEMDKLLGQLLGAKSDDERKTALAAISKLWNDDVPSAIFEATGEMIIWDKDVHGVASNVTAVARFEKAWIG</sequence>
<organism evidence="6">
    <name type="scientific">freshwater metagenome</name>
    <dbReference type="NCBI Taxonomy" id="449393"/>
    <lineage>
        <taxon>unclassified sequences</taxon>
        <taxon>metagenomes</taxon>
        <taxon>ecological metagenomes</taxon>
    </lineage>
</organism>
<feature type="region of interest" description="Disordered" evidence="4">
    <location>
        <begin position="26"/>
        <end position="52"/>
    </location>
</feature>